<comment type="pathway">
    <text evidence="5">Quinol/quinone metabolism; menaquinone biosynthesis; menaquinol from 1,4-dihydroxy-2-naphthoate: step 2/2.</text>
</comment>
<dbReference type="NCBIfam" id="TIGR01934">
    <property type="entry name" value="MenG_MenH_UbiE"/>
    <property type="match status" value="1"/>
</dbReference>
<dbReference type="PROSITE" id="PS01183">
    <property type="entry name" value="UBIE_1"/>
    <property type="match status" value="1"/>
</dbReference>
<evidence type="ECO:0000313" key="7">
    <source>
        <dbReference type="Proteomes" id="UP000199514"/>
    </source>
</evidence>
<dbReference type="OrthoDB" id="9808140at2"/>
<evidence type="ECO:0000256" key="5">
    <source>
        <dbReference type="HAMAP-Rule" id="MF_01813"/>
    </source>
</evidence>
<keyword evidence="7" id="KW-1185">Reference proteome</keyword>
<dbReference type="RefSeq" id="WP_091508822.1">
    <property type="nucleotide sequence ID" value="NZ_FOLE01000002.1"/>
</dbReference>
<keyword evidence="2 5" id="KW-0489">Methyltransferase</keyword>
<dbReference type="SUPFAM" id="SSF53335">
    <property type="entry name" value="S-adenosyl-L-methionine-dependent methyltransferases"/>
    <property type="match status" value="1"/>
</dbReference>
<dbReference type="UniPathway" id="UPA00079">
    <property type="reaction ID" value="UER00169"/>
</dbReference>
<dbReference type="HAMAP" id="MF_01813">
    <property type="entry name" value="MenG_UbiE_methyltr"/>
    <property type="match status" value="1"/>
</dbReference>
<proteinExistence type="inferred from homology"/>
<dbReference type="Gene3D" id="3.40.50.150">
    <property type="entry name" value="Vaccinia Virus protein VP39"/>
    <property type="match status" value="1"/>
</dbReference>
<feature type="binding site" evidence="5">
    <location>
        <position position="85"/>
    </location>
    <ligand>
        <name>S-adenosyl-L-methionine</name>
        <dbReference type="ChEBI" id="CHEBI:59789"/>
    </ligand>
</feature>
<accession>A0A1I1FUT3</accession>
<dbReference type="EC" id="2.1.1.163" evidence="5"/>
<feature type="binding site" evidence="5">
    <location>
        <begin position="113"/>
        <end position="114"/>
    </location>
    <ligand>
        <name>S-adenosyl-L-methionine</name>
        <dbReference type="ChEBI" id="CHEBI:59789"/>
    </ligand>
</feature>
<dbReference type="GO" id="GO:0043770">
    <property type="term" value="F:demethylmenaquinone methyltransferase activity"/>
    <property type="evidence" value="ECO:0007669"/>
    <property type="project" value="UniProtKB-UniRule"/>
</dbReference>
<dbReference type="PROSITE" id="PS51608">
    <property type="entry name" value="SAM_MT_UBIE"/>
    <property type="match status" value="1"/>
</dbReference>
<name>A0A1I1FUT3_9BACT</name>
<dbReference type="PANTHER" id="PTHR43591">
    <property type="entry name" value="METHYLTRANSFERASE"/>
    <property type="match status" value="1"/>
</dbReference>
<dbReference type="GO" id="GO:0009234">
    <property type="term" value="P:menaquinone biosynthetic process"/>
    <property type="evidence" value="ECO:0007669"/>
    <property type="project" value="UniProtKB-UniRule"/>
</dbReference>
<keyword evidence="1 5" id="KW-0474">Menaquinone biosynthesis</keyword>
<sequence>MTVLPYKEQAAGKKEQVATMFNNISPKYDLLNHLLSFGIDIYWRKQAIKQLRATKPKQILDIATGTGDFALEALALNPDKIIGVDISEGMLEVGKQKMQKLGLSDKIEMRLGDSEKLLFDENTFDAAIVAFGVRNFENLEKGLSDINRVLKKGGIAVVLEFSNPRSFPMKQLYGFYSRYILPAIGKLISRDSAAYTYLPDSVKAFPDGENFLKIYEKVGFSDVKWLPMTGGICSIYVGTKK</sequence>
<evidence type="ECO:0000256" key="4">
    <source>
        <dbReference type="ARBA" id="ARBA00022691"/>
    </source>
</evidence>
<dbReference type="Proteomes" id="UP000199514">
    <property type="component" value="Unassembled WGS sequence"/>
</dbReference>
<dbReference type="PROSITE" id="PS01184">
    <property type="entry name" value="UBIE_2"/>
    <property type="match status" value="1"/>
</dbReference>
<reference evidence="6 7" key="1">
    <citation type="submission" date="2016-10" db="EMBL/GenBank/DDBJ databases">
        <authorList>
            <person name="de Groot N.N."/>
        </authorList>
    </citation>
    <scope>NUCLEOTIDE SEQUENCE [LARGE SCALE GENOMIC DNA]</scope>
    <source>
        <strain evidence="6 7">DSM 6793</strain>
    </source>
</reference>
<comment type="similarity">
    <text evidence="5">Belongs to the class I-like SAM-binding methyltransferase superfamily. MenG/UbiE family.</text>
</comment>
<evidence type="ECO:0000313" key="6">
    <source>
        <dbReference type="EMBL" id="SFC02786.1"/>
    </source>
</evidence>
<dbReference type="STRING" id="927664.SAMN05421780_102321"/>
<feature type="binding site" evidence="5">
    <location>
        <position position="66"/>
    </location>
    <ligand>
        <name>S-adenosyl-L-methionine</name>
        <dbReference type="ChEBI" id="CHEBI:59789"/>
    </ligand>
</feature>
<evidence type="ECO:0000256" key="2">
    <source>
        <dbReference type="ARBA" id="ARBA00022603"/>
    </source>
</evidence>
<keyword evidence="4 5" id="KW-0949">S-adenosyl-L-methionine</keyword>
<dbReference type="GO" id="GO:0032259">
    <property type="term" value="P:methylation"/>
    <property type="evidence" value="ECO:0007669"/>
    <property type="project" value="UniProtKB-KW"/>
</dbReference>
<evidence type="ECO:0000256" key="3">
    <source>
        <dbReference type="ARBA" id="ARBA00022679"/>
    </source>
</evidence>
<protein>
    <recommendedName>
        <fullName evidence="5">Demethylmenaquinone methyltransferase</fullName>
        <ecNumber evidence="5">2.1.1.163</ecNumber>
    </recommendedName>
</protein>
<comment type="function">
    <text evidence="5">Methyltransferase required for the conversion of demethylmenaquinol (DMKH2) to menaquinol (MKH2).</text>
</comment>
<dbReference type="NCBIfam" id="NF001244">
    <property type="entry name" value="PRK00216.1-5"/>
    <property type="match status" value="1"/>
</dbReference>
<evidence type="ECO:0000256" key="1">
    <source>
        <dbReference type="ARBA" id="ARBA00022428"/>
    </source>
</evidence>
<dbReference type="EMBL" id="FOLE01000002">
    <property type="protein sequence ID" value="SFC02786.1"/>
    <property type="molecule type" value="Genomic_DNA"/>
</dbReference>
<comment type="caution">
    <text evidence="5">Lacks conserved residue(s) required for the propagation of feature annotation.</text>
</comment>
<gene>
    <name evidence="5" type="primary">menG</name>
    <name evidence="6" type="ORF">SAMN05421780_102321</name>
</gene>
<dbReference type="InterPro" id="IPR023576">
    <property type="entry name" value="UbiE/COQ5_MeTrFase_CS"/>
</dbReference>
<dbReference type="Pfam" id="PF01209">
    <property type="entry name" value="Ubie_methyltran"/>
    <property type="match status" value="1"/>
</dbReference>
<dbReference type="CDD" id="cd02440">
    <property type="entry name" value="AdoMet_MTases"/>
    <property type="match status" value="1"/>
</dbReference>
<dbReference type="PANTHER" id="PTHR43591:SF24">
    <property type="entry name" value="2-METHOXY-6-POLYPRENYL-1,4-BENZOQUINOL METHYLASE, MITOCHONDRIAL"/>
    <property type="match status" value="1"/>
</dbReference>
<keyword evidence="3 5" id="KW-0808">Transferase</keyword>
<dbReference type="InterPro" id="IPR004033">
    <property type="entry name" value="UbiE/COQ5_MeTrFase"/>
</dbReference>
<comment type="catalytic activity">
    <reaction evidence="5">
        <text>a 2-demethylmenaquinol + S-adenosyl-L-methionine = a menaquinol + S-adenosyl-L-homocysteine + H(+)</text>
        <dbReference type="Rhea" id="RHEA:42640"/>
        <dbReference type="Rhea" id="RHEA-COMP:9539"/>
        <dbReference type="Rhea" id="RHEA-COMP:9563"/>
        <dbReference type="ChEBI" id="CHEBI:15378"/>
        <dbReference type="ChEBI" id="CHEBI:18151"/>
        <dbReference type="ChEBI" id="CHEBI:55437"/>
        <dbReference type="ChEBI" id="CHEBI:57856"/>
        <dbReference type="ChEBI" id="CHEBI:59789"/>
        <dbReference type="EC" id="2.1.1.163"/>
    </reaction>
</comment>
<dbReference type="AlphaFoldDB" id="A0A1I1FUT3"/>
<dbReference type="InterPro" id="IPR029063">
    <property type="entry name" value="SAM-dependent_MTases_sf"/>
</dbReference>
<organism evidence="6 7">
    <name type="scientific">Flexibacter flexilis DSM 6793</name>
    <dbReference type="NCBI Taxonomy" id="927664"/>
    <lineage>
        <taxon>Bacteria</taxon>
        <taxon>Pseudomonadati</taxon>
        <taxon>Bacteroidota</taxon>
        <taxon>Cytophagia</taxon>
        <taxon>Cytophagales</taxon>
        <taxon>Flexibacteraceae</taxon>
        <taxon>Flexibacter</taxon>
    </lineage>
</organism>